<comment type="similarity">
    <text evidence="3">Belongs to the FXYD family.</text>
</comment>
<proteinExistence type="inferred from homology"/>
<feature type="domain" description="VWFD" evidence="14">
    <location>
        <begin position="1148"/>
        <end position="1331"/>
    </location>
</feature>
<evidence type="ECO:0000259" key="14">
    <source>
        <dbReference type="PROSITE" id="PS51233"/>
    </source>
</evidence>
<reference evidence="15 16" key="1">
    <citation type="submission" date="2019-01" db="EMBL/GenBank/DDBJ databases">
        <title>Genome Assembly of Collichthys lucidus.</title>
        <authorList>
            <person name="Cai M."/>
            <person name="Xiao S."/>
        </authorList>
    </citation>
    <scope>NUCLEOTIDE SEQUENCE [LARGE SCALE GENOMIC DNA]</scope>
    <source>
        <strain evidence="15">JT15FE1705JMU</strain>
        <tissue evidence="15">Muscle</tissue>
    </source>
</reference>
<dbReference type="GO" id="GO:0043269">
    <property type="term" value="P:regulation of monoatomic ion transport"/>
    <property type="evidence" value="ECO:0007669"/>
    <property type="project" value="InterPro"/>
</dbReference>
<accession>A0A4U5V603</accession>
<dbReference type="Gene3D" id="1.20.5.780">
    <property type="entry name" value="Single helix bin"/>
    <property type="match status" value="1"/>
</dbReference>
<evidence type="ECO:0000256" key="6">
    <source>
        <dbReference type="ARBA" id="ARBA00022692"/>
    </source>
</evidence>
<feature type="domain" description="VWFD" evidence="14">
    <location>
        <begin position="760"/>
        <end position="939"/>
    </location>
</feature>
<keyword evidence="6 13" id="KW-0812">Transmembrane</keyword>
<feature type="domain" description="VWFD" evidence="14">
    <location>
        <begin position="507"/>
        <end position="699"/>
    </location>
</feature>
<dbReference type="PROSITE" id="PS51233">
    <property type="entry name" value="VWFD"/>
    <property type="match status" value="6"/>
</dbReference>
<dbReference type="Pfam" id="PF08742">
    <property type="entry name" value="C8"/>
    <property type="match status" value="3"/>
</dbReference>
<feature type="domain" description="VWFD" evidence="14">
    <location>
        <begin position="1336"/>
        <end position="1540"/>
    </location>
</feature>
<dbReference type="Pfam" id="PF17517">
    <property type="entry name" value="IgGFc_binding"/>
    <property type="match status" value="2"/>
</dbReference>
<evidence type="ECO:0000256" key="11">
    <source>
        <dbReference type="ARBA" id="ARBA00023157"/>
    </source>
</evidence>
<dbReference type="Proteomes" id="UP000298787">
    <property type="component" value="Chromosome 14"/>
</dbReference>
<keyword evidence="12" id="KW-0325">Glycoprotein</keyword>
<dbReference type="Pfam" id="PF01826">
    <property type="entry name" value="TIL"/>
    <property type="match status" value="4"/>
</dbReference>
<organism evidence="15 16">
    <name type="scientific">Collichthys lucidus</name>
    <name type="common">Big head croaker</name>
    <name type="synonym">Sciaena lucida</name>
    <dbReference type="NCBI Taxonomy" id="240159"/>
    <lineage>
        <taxon>Eukaryota</taxon>
        <taxon>Metazoa</taxon>
        <taxon>Chordata</taxon>
        <taxon>Craniata</taxon>
        <taxon>Vertebrata</taxon>
        <taxon>Euteleostomi</taxon>
        <taxon>Actinopterygii</taxon>
        <taxon>Neopterygii</taxon>
        <taxon>Teleostei</taxon>
        <taxon>Neoteleostei</taxon>
        <taxon>Acanthomorphata</taxon>
        <taxon>Eupercaria</taxon>
        <taxon>Sciaenidae</taxon>
        <taxon>Collichthys</taxon>
    </lineage>
</organism>
<gene>
    <name evidence="15" type="ORF">D9C73_016032</name>
</gene>
<dbReference type="Pfam" id="PF12714">
    <property type="entry name" value="TILa"/>
    <property type="match status" value="3"/>
</dbReference>
<dbReference type="InterPro" id="IPR025615">
    <property type="entry name" value="TILa_dom"/>
</dbReference>
<evidence type="ECO:0000313" key="16">
    <source>
        <dbReference type="Proteomes" id="UP000298787"/>
    </source>
</evidence>
<evidence type="ECO:0000256" key="12">
    <source>
        <dbReference type="ARBA" id="ARBA00023180"/>
    </source>
</evidence>
<keyword evidence="4" id="KW-0813">Transport</keyword>
<dbReference type="Gene3D" id="2.10.25.10">
    <property type="entry name" value="Laminin"/>
    <property type="match status" value="4"/>
</dbReference>
<dbReference type="SMART" id="SM00274">
    <property type="entry name" value="FOLN"/>
    <property type="match status" value="3"/>
</dbReference>
<name>A0A4U5V603_COLLU</name>
<dbReference type="Pfam" id="PF00094">
    <property type="entry name" value="VWD"/>
    <property type="match status" value="8"/>
</dbReference>
<keyword evidence="11" id="KW-1015">Disulfide bond</keyword>
<keyword evidence="7" id="KW-0732">Signal</keyword>
<keyword evidence="13" id="KW-1133">Transmembrane helix</keyword>
<evidence type="ECO:0000256" key="9">
    <source>
        <dbReference type="ARBA" id="ARBA00023065"/>
    </source>
</evidence>
<evidence type="ECO:0000313" key="15">
    <source>
        <dbReference type="EMBL" id="TKS81925.1"/>
    </source>
</evidence>
<feature type="transmembrane region" description="Helical" evidence="13">
    <location>
        <begin position="2419"/>
        <end position="2438"/>
    </location>
</feature>
<keyword evidence="5" id="KW-1003">Cell membrane</keyword>
<dbReference type="CDD" id="cd19941">
    <property type="entry name" value="TIL"/>
    <property type="match status" value="4"/>
</dbReference>
<dbReference type="InterPro" id="IPR003645">
    <property type="entry name" value="Fol_N"/>
</dbReference>
<evidence type="ECO:0000256" key="3">
    <source>
        <dbReference type="ARBA" id="ARBA00005948"/>
    </source>
</evidence>
<dbReference type="SUPFAM" id="SSF57567">
    <property type="entry name" value="Serine protease inhibitors"/>
    <property type="match status" value="4"/>
</dbReference>
<evidence type="ECO:0000256" key="2">
    <source>
        <dbReference type="ARBA" id="ARBA00004236"/>
    </source>
</evidence>
<dbReference type="GO" id="GO:0005886">
    <property type="term" value="C:plasma membrane"/>
    <property type="evidence" value="ECO:0007669"/>
    <property type="project" value="UniProtKB-SubCell"/>
</dbReference>
<dbReference type="InterPro" id="IPR002919">
    <property type="entry name" value="TIL_dom"/>
</dbReference>
<dbReference type="GO" id="GO:0099106">
    <property type="term" value="F:ion channel regulator activity"/>
    <property type="evidence" value="ECO:0007669"/>
    <property type="project" value="InterPro"/>
</dbReference>
<evidence type="ECO:0000256" key="5">
    <source>
        <dbReference type="ARBA" id="ARBA00022475"/>
    </source>
</evidence>
<dbReference type="InterPro" id="IPR001846">
    <property type="entry name" value="VWF_type-D"/>
</dbReference>
<evidence type="ECO:0000256" key="4">
    <source>
        <dbReference type="ARBA" id="ARBA00022448"/>
    </source>
</evidence>
<keyword evidence="10 13" id="KW-0472">Membrane</keyword>
<dbReference type="SMART" id="SM00216">
    <property type="entry name" value="VWD"/>
    <property type="match status" value="7"/>
</dbReference>
<feature type="domain" description="VWFD" evidence="14">
    <location>
        <begin position="2096"/>
        <end position="2417"/>
    </location>
</feature>
<feature type="domain" description="VWFD" evidence="14">
    <location>
        <begin position="1708"/>
        <end position="1886"/>
    </location>
</feature>
<dbReference type="Pfam" id="PF02038">
    <property type="entry name" value="ATP1G1_PLM_MAT8"/>
    <property type="match status" value="1"/>
</dbReference>
<dbReference type="SMART" id="SM00832">
    <property type="entry name" value="C8"/>
    <property type="match status" value="3"/>
</dbReference>
<sequence length="2503" mass="275989">MDEQLYTEDCTQRCWCHPLSGVICEEAGCSAGQQCALRNGSWGCHDKPDVCELTSSLQVSTLSGQQLILEPQLSYSLVSLCDEASVQWFSVISYHGPCDGSSSRLVTVFQILLHGSSFAIQDGTVKLNGHFVSLPHILPSGVSLSSGVNQDKSEVIVILRRDTGMESELVIGDWCYHGPCSAGMAGREFALSFMQNYLQNYDSPRFQLYITAVQANTKVTVQVPPLNFKHEKTLNAGERVTIPLPTNIEMYGSAKSPNTVRIEASADVTVTSFNYKLYTADTSVVYPTTEWGTEYFIFAHFGSPWGTSKEFSVTNGKEANKVEIFPEGPIRFQGRVYTKGRKMADHGIQVLMLFNGVALDWLTFYDPFLMTILPTDRFCSSYSLEALEGFQNHALIVAKTSAMSELRMDDANLPREVQWKKVPGTDFSWAQMSYRQTPSNNKHTLSSSGSTFGLYLIGVSQMNGYGSVGQCIQSGSLSCSSITCSANEVCEMKGDYPSCVPKQSKPGTCRAMGDPHYHTFDGRRYDFMGTCTYVIAKNCGKDDRLPAFEVLAQNEHRGNIRVSYVALVIVKVYGVTITVARSETGRIRVDNSLWSLPVDLNNNKLIMFQSGRSVVIETDFGLTVRYDWEHSLVVTLSGSYAAAECPANSHYELCGNACPATCSDPNAPSKCKRPCVQTCTCDEGYVLSGSQCVPAAQCGCTYEGRYVPAGESFWADQNCQRRCKCLAGSRRVECQNKGCGAGQKCQVVEGIRQCQAVSHSTCQATGDPHYVTFDKKRFDFQGTCVYQMVGLCSKDPELEPFDVLVQNNYRGNKVVSYTKLVEIKVYSLSIVITKTHKGLILVNNELVNLPVTLAGGQVSVFKSGLYAVVTTTFGIKVSFNWESAVFVTLPSNYMKAVCGLCGNYNGKPQDDLTPKNGDKPVSPASFGASWRVAEIPGCVDGCKGVCPDCDITQKVKYEKGDFCGLLRDPKGPFRDCHAKVDPEDYFKDCVYDVCLYKGRKDVLCQAITEYTSACQAVGAKVYSWRTSQFCAMKCPVHSHYEMCATPCPVSCKSLVSPKSCQAFCEESCVCDEGYILSGDSCVPFSQCGCLYKDRYYRIGQVFYPNGQCQEECKCKQDGEVECKKFTCGPDEKCKVEDGIQKCHPVGKAICHASGDPHYRSFDGRTFDFQGTCTYTLSKSCGLEGTHLVAFSVQVENVQWNQMLNKKVSVTKLVAVEVYGFTLIMRNNMFGVLVNGVFNYLPLNLNDGAVQVFQEGLHYVIATNFGLRVTYDLVYHVTVTVPGNYRNKVCGLCGNYNGNQKDDFQMPSRQVTDNVNKFGQSWKVTIPNVVCENGCEGKNCPDCDPARKAVFSKNTYCGIVTAPKDPCKDAKCRVKEKCRVEKGQAVCVPEYTGKCWAWGDPHYHTFDGYNFNFQGTCKEVDVFVYGYIITIRKNQVGRVTVDGQMLNLPVRLGENEVSVFQRGHTAVVETNFGLIVSYDWNWELIIKLPSSYYGSVCGLCGNFNGNNRDELQNPAGKAVSSVIEWGKSWQTPDQDKDRPCWDTCEKNCPTCDDNQYKLYKTEALCGALAAKTNSYFQKCHGKLDPQAFMDSCVYDMCLNKGDKKMLCQALASYSQQCREEGIIIKGWRKKFGCPMSCQRHSYYEDCASPCQPSCPFPEQKQTCTSACVETCVCDNGYVLSAGVCVPAKTCGCSYQGHYYKPGQQFWADEVCGRLCDPHYRTFDGRRFDFQGTCVYQLVGLCSEQPGLVPFKVTVQNDNRGSKSVSYTKTVTFSIYGITLTISREYPYKVLLNGQLASLPLDYNNELAVFLSGWTAVVETVAGITVTFDWRSTVSITLPSNYQGAVCGLCGNYNGKAQDDLTMRNGQTTNNGEKMGESWQVALVPGCSSVCQGPWCQACSDSQRKVYQAQKYCGIIADKAGPFRDCHKRVDPAPYLENCVYDVCQYHGHQGSICDAVAVYASACQSIGITIYSWRKDNFCPMVCPANSHYTLCATGCPATCASLTSLDTCHRTCTEACECDQGYLLSGVTCVPVRDCGCSYDGQYYKKGDVFYPESECVEQCVCEENGAVSCQKAKCRPGEICKLVNGVKGCHPEGQGKCVASGDPHYISFDGRRFDFQGTCVYVLAKVCDDDKGYLTPFTVTQGNEKYGNGKVAVTKSVAVAVYGYVVYIQQGVSWKVLVDDELLNLPLSLDNGRIRVSQEGRNIIVRTDFGLTVLYDTVYYVEVGETVVEKDCKSRCVCQTSGLVKCEKLSCDDGEVCGVRDGVRGCHVKQGHCSVSQVGHLTSFDGMSGSVANKGAFEVASLCEETTKLWFRVVVDVRVNGRKVSLPSKVMSDISVQISERSVVIERASAVRVTYSISQEVTVIIDSSLSGKMCGACGNYNNNSKDDMKTADGTMDLVVLVAFSSWLAPALDYESLRIGGLVFAVVLFLMGIALIVTRKCTCSKSDKSRGLIAEFTVKPLKQSCLLSYPAISNLKLQPSNLLNIWETELFNISTAQPWPPQV</sequence>
<dbReference type="InterPro" id="IPR035234">
    <property type="entry name" value="IgGFc-bd_N"/>
</dbReference>
<dbReference type="FunFam" id="2.10.25.10:FF:000055">
    <property type="entry name" value="alpha-tectorin isoform X1"/>
    <property type="match status" value="4"/>
</dbReference>
<dbReference type="GO" id="GO:0006811">
    <property type="term" value="P:monoatomic ion transport"/>
    <property type="evidence" value="ECO:0007669"/>
    <property type="project" value="UniProtKB-KW"/>
</dbReference>
<dbReference type="InterPro" id="IPR052749">
    <property type="entry name" value="Alpha-tectorin"/>
</dbReference>
<dbReference type="InterPro" id="IPR001007">
    <property type="entry name" value="VWF_dom"/>
</dbReference>
<dbReference type="CDD" id="cd20324">
    <property type="entry name" value="FXYD6"/>
    <property type="match status" value="1"/>
</dbReference>
<dbReference type="EMBL" id="CM014091">
    <property type="protein sequence ID" value="TKS81925.1"/>
    <property type="molecule type" value="Genomic_DNA"/>
</dbReference>
<protein>
    <submittedName>
        <fullName evidence="15">IgGFc-binding protein</fullName>
    </submittedName>
</protein>
<dbReference type="InterPro" id="IPR014853">
    <property type="entry name" value="VWF/SSPO/ZAN-like_Cys-rich_dom"/>
</dbReference>
<evidence type="ECO:0000256" key="7">
    <source>
        <dbReference type="ARBA" id="ARBA00022729"/>
    </source>
</evidence>
<evidence type="ECO:0000256" key="10">
    <source>
        <dbReference type="ARBA" id="ARBA00023136"/>
    </source>
</evidence>
<dbReference type="InterPro" id="IPR000272">
    <property type="entry name" value="Ion-transport_regulator_FXYD"/>
</dbReference>
<evidence type="ECO:0000256" key="1">
    <source>
        <dbReference type="ARBA" id="ARBA00004167"/>
    </source>
</evidence>
<keyword evidence="8" id="KW-0677">Repeat</keyword>
<dbReference type="InterPro" id="IPR036084">
    <property type="entry name" value="Ser_inhib-like_sf"/>
</dbReference>
<keyword evidence="16" id="KW-1185">Reference proteome</keyword>
<dbReference type="SMART" id="SM00215">
    <property type="entry name" value="VWC_out"/>
    <property type="match status" value="4"/>
</dbReference>
<dbReference type="STRING" id="240159.A0A4U5V603"/>
<keyword evidence="9" id="KW-0406">Ion transport</keyword>
<dbReference type="PANTHER" id="PTHR46160">
    <property type="entry name" value="ALPHA-TECTORIN-RELATED"/>
    <property type="match status" value="1"/>
</dbReference>
<evidence type="ECO:0000256" key="13">
    <source>
        <dbReference type="SAM" id="Phobius"/>
    </source>
</evidence>
<comment type="subcellular location">
    <subcellularLocation>
        <location evidence="2">Cell membrane</location>
    </subcellularLocation>
    <subcellularLocation>
        <location evidence="1">Membrane</location>
        <topology evidence="1">Single-pass membrane protein</topology>
    </subcellularLocation>
</comment>
<dbReference type="PANTHER" id="PTHR46160:SF9">
    <property type="entry name" value="PROTEIN PRY2-RELATED"/>
    <property type="match status" value="1"/>
</dbReference>
<evidence type="ECO:0000256" key="8">
    <source>
        <dbReference type="ARBA" id="ARBA00022737"/>
    </source>
</evidence>